<feature type="transmembrane region" description="Helical" evidence="1">
    <location>
        <begin position="82"/>
        <end position="101"/>
    </location>
</feature>
<sequence length="130" mass="15007">MCMSVWCSSFNMYTSGLVPLLFFGVYGGGLFVHVKCVVDETQDGSVIKQNREHKEKHQKEMVELNNNKLSPPPTHTHTSSSFLFPLPLINGTFIWYLYFFLKKSILFCDSFETATHTHTHTRLLHAHEKE</sequence>
<dbReference type="GeneID" id="92377627"/>
<gene>
    <name evidence="2" type="ORF">TEOVI_000368700</name>
</gene>
<keyword evidence="3" id="KW-1185">Reference proteome</keyword>
<reference evidence="2" key="1">
    <citation type="submission" date="2016-09" db="EMBL/GenBank/DDBJ databases">
        <authorList>
            <person name="Hebert L."/>
            <person name="Moumen B."/>
        </authorList>
    </citation>
    <scope>NUCLEOTIDE SEQUENCE [LARGE SCALE GENOMIC DNA]</scope>
    <source>
        <strain evidence="2">OVI</strain>
    </source>
</reference>
<dbReference type="AlphaFoldDB" id="A0A1G4IHZ9"/>
<protein>
    <recommendedName>
        <fullName evidence="4">Transmembrane protein</fullName>
    </recommendedName>
</protein>
<name>A0A1G4IHZ9_TRYEQ</name>
<dbReference type="EMBL" id="CZPT02001790">
    <property type="protein sequence ID" value="SCU72111.1"/>
    <property type="molecule type" value="Genomic_DNA"/>
</dbReference>
<evidence type="ECO:0008006" key="4">
    <source>
        <dbReference type="Google" id="ProtNLM"/>
    </source>
</evidence>
<keyword evidence="1" id="KW-1133">Transmembrane helix</keyword>
<evidence type="ECO:0000313" key="3">
    <source>
        <dbReference type="Proteomes" id="UP000195570"/>
    </source>
</evidence>
<feature type="transmembrane region" description="Helical" evidence="1">
    <location>
        <begin position="12"/>
        <end position="34"/>
    </location>
</feature>
<dbReference type="VEuPathDB" id="TriTrypDB:TEOVI_000368700"/>
<dbReference type="Proteomes" id="UP000195570">
    <property type="component" value="Unassembled WGS sequence"/>
</dbReference>
<comment type="caution">
    <text evidence="2">The sequence shown here is derived from an EMBL/GenBank/DDBJ whole genome shotgun (WGS) entry which is preliminary data.</text>
</comment>
<evidence type="ECO:0000256" key="1">
    <source>
        <dbReference type="SAM" id="Phobius"/>
    </source>
</evidence>
<keyword evidence="1" id="KW-0812">Transmembrane</keyword>
<proteinExistence type="predicted"/>
<dbReference type="RefSeq" id="XP_067082660.1">
    <property type="nucleotide sequence ID" value="XM_067226559.1"/>
</dbReference>
<accession>A0A1G4IHZ9</accession>
<organism evidence="2 3">
    <name type="scientific">Trypanosoma equiperdum</name>
    <dbReference type="NCBI Taxonomy" id="5694"/>
    <lineage>
        <taxon>Eukaryota</taxon>
        <taxon>Discoba</taxon>
        <taxon>Euglenozoa</taxon>
        <taxon>Kinetoplastea</taxon>
        <taxon>Metakinetoplastina</taxon>
        <taxon>Trypanosomatida</taxon>
        <taxon>Trypanosomatidae</taxon>
        <taxon>Trypanosoma</taxon>
    </lineage>
</organism>
<evidence type="ECO:0000313" key="2">
    <source>
        <dbReference type="EMBL" id="SCU72111.1"/>
    </source>
</evidence>
<keyword evidence="1" id="KW-0472">Membrane</keyword>